<accession>A0A6M3IJS3</accession>
<gene>
    <name evidence="2" type="ORF">MM415B01611_0016</name>
</gene>
<feature type="region of interest" description="Disordered" evidence="1">
    <location>
        <begin position="184"/>
        <end position="210"/>
    </location>
</feature>
<evidence type="ECO:0000256" key="1">
    <source>
        <dbReference type="SAM" id="MobiDB-lite"/>
    </source>
</evidence>
<name>A0A6M3IJS3_9ZZZZ</name>
<proteinExistence type="predicted"/>
<sequence length="210" mass="23449">MAQYQMADPDVLELVEELIGDCPELADYAAHRPEIAAVQVIYDDGNAFDSACRKKVGGRPVRIVQVDHAIRCITSKKGLAKKGPGLDFLVKLDPAVWEPLPLAAKRAYLFDALVGWSVEYEVDKESGEKAAKEDGDGHVRWYSKGTANHPETFARFGPWNQYTQAILDAIGKRAKEDLPLFDWRPELPEHDAGEEEETPPEPRLRRVVGV</sequence>
<protein>
    <submittedName>
        <fullName evidence="2">Uncharacterized protein</fullName>
    </submittedName>
</protein>
<reference evidence="2" key="1">
    <citation type="submission" date="2020-03" db="EMBL/GenBank/DDBJ databases">
        <title>The deep terrestrial virosphere.</title>
        <authorList>
            <person name="Holmfeldt K."/>
            <person name="Nilsson E."/>
            <person name="Simone D."/>
            <person name="Lopez-Fernandez M."/>
            <person name="Wu X."/>
            <person name="de Brujin I."/>
            <person name="Lundin D."/>
            <person name="Andersson A."/>
            <person name="Bertilsson S."/>
            <person name="Dopson M."/>
        </authorList>
    </citation>
    <scope>NUCLEOTIDE SEQUENCE</scope>
    <source>
        <strain evidence="2">MM415B01611</strain>
    </source>
</reference>
<evidence type="ECO:0000313" key="2">
    <source>
        <dbReference type="EMBL" id="QJA57653.1"/>
    </source>
</evidence>
<dbReference type="AlphaFoldDB" id="A0A6M3IJS3"/>
<dbReference type="EMBL" id="MT141285">
    <property type="protein sequence ID" value="QJA57653.1"/>
    <property type="molecule type" value="Genomic_DNA"/>
</dbReference>
<organism evidence="2">
    <name type="scientific">viral metagenome</name>
    <dbReference type="NCBI Taxonomy" id="1070528"/>
    <lineage>
        <taxon>unclassified sequences</taxon>
        <taxon>metagenomes</taxon>
        <taxon>organismal metagenomes</taxon>
    </lineage>
</organism>